<proteinExistence type="predicted"/>
<gene>
    <name evidence="1" type="ORF">WG66_7798</name>
</gene>
<protein>
    <submittedName>
        <fullName evidence="1">Uncharacterized protein</fullName>
    </submittedName>
</protein>
<dbReference type="eggNOG" id="ENOG502QWK5">
    <property type="taxonomic scope" value="Eukaryota"/>
</dbReference>
<dbReference type="Proteomes" id="UP000054988">
    <property type="component" value="Unassembled WGS sequence"/>
</dbReference>
<sequence>MSASFLMSSQKDIWNSALASSTPVQRHKMDRFLTDAGTTFPSRISAVAKLRQLGRPPSSSPDISHPCESARAVLDVFAYFAHYLSFPEYGKHVRTQTVSCIKQNWSSSICPWVEFFLQEFALNSEPPRTPEGLDFLDNILNVISLLLSYPKNYPDVREVKQIASRLRTQVLNQVWLKVIDTLHVTWWRWSALMTCIFFSDDEFNEFSYTMTKSGECTTTRVAFIGVQHLRRIAQHIDVMQEADLAAVHTSLLLMGFLIPPDPSFMSCLLQGSVPALVDLLSALFSRSKTIRRFSDSPHAWTNVLISVMIAISSLADAFVGPMWICQALDAGLLEVLFKSNRLIQGHQRISDKDREHLENIWARLNEMLKQVIVFIIYPSVLVRFLSGMKKLAETGVEEELEAIQPDWPLWDIWDLCQAKARGYRRTFERAKSDLGSLCCAKESTVALWALRRFATSAALHATAPLIVHVHAPDRTGKPNIRSCVPRLLNSSRASPNEFKGIPPPTYMDICIFQAIIDVSVHRNAEYLAEQLQNPHARARHDHPNRNDACQAATISARVLRHPLLLVTYDRFEEKNTNMGPTVQVIDLKTILCDCQKRRGGLTKDLVPKLHEAVLSAQDDDFVVLAFFPVTFGRVEDVWPVIRVVPRPTSGTYENLDLVENSENYDDSGSGREGPGE</sequence>
<evidence type="ECO:0000313" key="2">
    <source>
        <dbReference type="Proteomes" id="UP000054988"/>
    </source>
</evidence>
<organism evidence="1 2">
    <name type="scientific">Moniliophthora roreri</name>
    <name type="common">Frosty pod rot fungus</name>
    <name type="synonym">Monilia roreri</name>
    <dbReference type="NCBI Taxonomy" id="221103"/>
    <lineage>
        <taxon>Eukaryota</taxon>
        <taxon>Fungi</taxon>
        <taxon>Dikarya</taxon>
        <taxon>Basidiomycota</taxon>
        <taxon>Agaricomycotina</taxon>
        <taxon>Agaricomycetes</taxon>
        <taxon>Agaricomycetidae</taxon>
        <taxon>Agaricales</taxon>
        <taxon>Marasmiineae</taxon>
        <taxon>Marasmiaceae</taxon>
        <taxon>Moniliophthora</taxon>
    </lineage>
</organism>
<evidence type="ECO:0000313" key="1">
    <source>
        <dbReference type="EMBL" id="KTB39615.1"/>
    </source>
</evidence>
<accession>A0A0W0FTA6</accession>
<dbReference type="AlphaFoldDB" id="A0A0W0FTA6"/>
<dbReference type="EMBL" id="LATX01001657">
    <property type="protein sequence ID" value="KTB39615.1"/>
    <property type="molecule type" value="Genomic_DNA"/>
</dbReference>
<reference evidence="1 2" key="1">
    <citation type="submission" date="2015-12" db="EMBL/GenBank/DDBJ databases">
        <title>Draft genome sequence of Moniliophthora roreri, the causal agent of frosty pod rot of cacao.</title>
        <authorList>
            <person name="Aime M.C."/>
            <person name="Diaz-Valderrama J.R."/>
            <person name="Kijpornyongpan T."/>
            <person name="Phillips-Mora W."/>
        </authorList>
    </citation>
    <scope>NUCLEOTIDE SEQUENCE [LARGE SCALE GENOMIC DNA]</scope>
    <source>
        <strain evidence="1 2">MCA 2952</strain>
    </source>
</reference>
<comment type="caution">
    <text evidence="1">The sequence shown here is derived from an EMBL/GenBank/DDBJ whole genome shotgun (WGS) entry which is preliminary data.</text>
</comment>
<name>A0A0W0FTA6_MONRR</name>